<dbReference type="AlphaFoldDB" id="A0A2A4TA61"/>
<accession>A0A2A4TA61</accession>
<organism evidence="2 3">
    <name type="scientific">SAR324 cluster bacterium</name>
    <dbReference type="NCBI Taxonomy" id="2024889"/>
    <lineage>
        <taxon>Bacteria</taxon>
        <taxon>Deltaproteobacteria</taxon>
        <taxon>SAR324 cluster</taxon>
    </lineage>
</organism>
<evidence type="ECO:0000313" key="2">
    <source>
        <dbReference type="EMBL" id="PCI30516.1"/>
    </source>
</evidence>
<proteinExistence type="predicted"/>
<dbReference type="InterPro" id="IPR022742">
    <property type="entry name" value="Hydrolase_4"/>
</dbReference>
<feature type="domain" description="Serine aminopeptidase S33" evidence="1">
    <location>
        <begin position="50"/>
        <end position="95"/>
    </location>
</feature>
<dbReference type="Proteomes" id="UP000218113">
    <property type="component" value="Unassembled WGS sequence"/>
</dbReference>
<dbReference type="Gene3D" id="3.40.50.1820">
    <property type="entry name" value="alpha/beta hydrolase"/>
    <property type="match status" value="1"/>
</dbReference>
<name>A0A2A4TA61_9DELT</name>
<dbReference type="EMBL" id="NVSR01000004">
    <property type="protein sequence ID" value="PCI30516.1"/>
    <property type="molecule type" value="Genomic_DNA"/>
</dbReference>
<gene>
    <name evidence="2" type="ORF">COB67_01665</name>
</gene>
<evidence type="ECO:0000259" key="1">
    <source>
        <dbReference type="Pfam" id="PF12146"/>
    </source>
</evidence>
<reference evidence="3" key="1">
    <citation type="submission" date="2017-08" db="EMBL/GenBank/DDBJ databases">
        <title>A dynamic microbial community with high functional redundancy inhabits the cold, oxic subseafloor aquifer.</title>
        <authorList>
            <person name="Tully B.J."/>
            <person name="Wheat C.G."/>
            <person name="Glazer B.T."/>
            <person name="Huber J.A."/>
        </authorList>
    </citation>
    <scope>NUCLEOTIDE SEQUENCE [LARGE SCALE GENOMIC DNA]</scope>
</reference>
<comment type="caution">
    <text evidence="2">The sequence shown here is derived from an EMBL/GenBank/DDBJ whole genome shotgun (WGS) entry which is preliminary data.</text>
</comment>
<protein>
    <recommendedName>
        <fullName evidence="1">Serine aminopeptidase S33 domain-containing protein</fullName>
    </recommendedName>
</protein>
<dbReference type="Pfam" id="PF12146">
    <property type="entry name" value="Hydrolase_4"/>
    <property type="match status" value="1"/>
</dbReference>
<evidence type="ECO:0000313" key="3">
    <source>
        <dbReference type="Proteomes" id="UP000218113"/>
    </source>
</evidence>
<dbReference type="InterPro" id="IPR029058">
    <property type="entry name" value="AB_hydrolase_fold"/>
</dbReference>
<dbReference type="SUPFAM" id="SSF53474">
    <property type="entry name" value="alpha/beta-Hydrolases"/>
    <property type="match status" value="1"/>
</dbReference>
<sequence>MSPVFFFHGLEGSPKGVKARFLKKHFPSLQVPFLPPDIEARQEILLHLIREPSILIGSSLGGLSAILFAMEKPELVQGMLLLAPLVGLHDKTLCTNEEYKKIEQTYLPSSVRCVIIAAKEDEIIPLAAIRQFAAKRSHHQLIELIEVSDNHALNNSLGTLLEQAQYLVSK</sequence>